<dbReference type="Proteomes" id="UP000019804">
    <property type="component" value="Unassembled WGS sequence"/>
</dbReference>
<gene>
    <name evidence="1" type="ORF">EURHEDRAFT_46710</name>
</gene>
<name>A0A017SH35_ASPRC</name>
<dbReference type="AlphaFoldDB" id="A0A017SH35"/>
<dbReference type="HOGENOM" id="CLU_1721965_0_0_1"/>
<reference evidence="2" key="1">
    <citation type="journal article" date="2014" name="Nat. Commun.">
        <title>Genomic adaptations of the halophilic Dead Sea filamentous fungus Eurotium rubrum.</title>
        <authorList>
            <person name="Kis-Papo T."/>
            <person name="Weig A.R."/>
            <person name="Riley R."/>
            <person name="Persoh D."/>
            <person name="Salamov A."/>
            <person name="Sun H."/>
            <person name="Lipzen A."/>
            <person name="Wasser S.P."/>
            <person name="Rambold G."/>
            <person name="Grigoriev I.V."/>
            <person name="Nevo E."/>
        </authorList>
    </citation>
    <scope>NUCLEOTIDE SEQUENCE [LARGE SCALE GENOMIC DNA]</scope>
    <source>
        <strain evidence="2">CBS 135680</strain>
    </source>
</reference>
<dbReference type="RefSeq" id="XP_040639268.1">
    <property type="nucleotide sequence ID" value="XM_040785153.1"/>
</dbReference>
<sequence length="152" mass="17706">MKWLAQLKDMWPYAPTEYSAEVTEHLSLIIPGGFSRWTDEHLPLHHTYIKRTYLAYNYLPNMLRSFHYFFTHHTDRACVIGCCVDGSLFEPQSSCHFRIHAYAWAICPVDLYREFDKPIEALCTLYNLIFGKASIYSFLSPYGDMTEGCLSS</sequence>
<keyword evidence="2" id="KW-1185">Reference proteome</keyword>
<proteinExistence type="predicted"/>
<accession>A0A017SH35</accession>
<organism evidence="1 2">
    <name type="scientific">Aspergillus ruber (strain CBS 135680)</name>
    <dbReference type="NCBI Taxonomy" id="1388766"/>
    <lineage>
        <taxon>Eukaryota</taxon>
        <taxon>Fungi</taxon>
        <taxon>Dikarya</taxon>
        <taxon>Ascomycota</taxon>
        <taxon>Pezizomycotina</taxon>
        <taxon>Eurotiomycetes</taxon>
        <taxon>Eurotiomycetidae</taxon>
        <taxon>Eurotiales</taxon>
        <taxon>Aspergillaceae</taxon>
        <taxon>Aspergillus</taxon>
        <taxon>Aspergillus subgen. Aspergillus</taxon>
    </lineage>
</organism>
<evidence type="ECO:0000313" key="2">
    <source>
        <dbReference type="Proteomes" id="UP000019804"/>
    </source>
</evidence>
<dbReference type="GeneID" id="63700277"/>
<evidence type="ECO:0000313" key="1">
    <source>
        <dbReference type="EMBL" id="EYE95580.1"/>
    </source>
</evidence>
<dbReference type="EMBL" id="KK088421">
    <property type="protein sequence ID" value="EYE95580.1"/>
    <property type="molecule type" value="Genomic_DNA"/>
</dbReference>
<protein>
    <submittedName>
        <fullName evidence="1">Uncharacterized protein</fullName>
    </submittedName>
</protein>